<comment type="subcellular location">
    <subcellularLocation>
        <location evidence="1">Cell membrane</location>
        <topology evidence="1">Multi-pass membrane protein</topology>
    </subcellularLocation>
</comment>
<evidence type="ECO:0000313" key="9">
    <source>
        <dbReference type="Proteomes" id="UP000734218"/>
    </source>
</evidence>
<keyword evidence="3" id="KW-1003">Cell membrane</keyword>
<organism evidence="8 9">
    <name type="scientific">Sphingomonas jejuensis</name>
    <dbReference type="NCBI Taxonomy" id="904715"/>
    <lineage>
        <taxon>Bacteria</taxon>
        <taxon>Pseudomonadati</taxon>
        <taxon>Pseudomonadota</taxon>
        <taxon>Alphaproteobacteria</taxon>
        <taxon>Sphingomonadales</taxon>
        <taxon>Sphingomonadaceae</taxon>
        <taxon>Sphingomonas</taxon>
    </lineage>
</organism>
<dbReference type="EMBL" id="JAATJE010000001">
    <property type="protein sequence ID" value="NJC32965.1"/>
    <property type="molecule type" value="Genomic_DNA"/>
</dbReference>
<reference evidence="8 9" key="1">
    <citation type="submission" date="2020-03" db="EMBL/GenBank/DDBJ databases">
        <title>Genomic Encyclopedia of Type Strains, Phase IV (KMG-IV): sequencing the most valuable type-strain genomes for metagenomic binning, comparative biology and taxonomic classification.</title>
        <authorList>
            <person name="Goeker M."/>
        </authorList>
    </citation>
    <scope>NUCLEOTIDE SEQUENCE [LARGE SCALE GENOMIC DNA]</scope>
    <source>
        <strain evidence="8 9">DSM 27651</strain>
    </source>
</reference>
<comment type="similarity">
    <text evidence="2">Belongs to the UPF0719 family.</text>
</comment>
<sequence>MGADGMEPVVQSLLAGLPVLLLHLGLSLLILFAALLIYMALTPHNELRLIRDGNRSAAVSLGGAALGLAIPMAASLSASINGWDVVIWGVVILAIQVLLFKLADLVLKDLPRRIERDEMPAALLLAALKVAVALLVAAAVAG</sequence>
<dbReference type="PANTHER" id="PTHR40043:SF1">
    <property type="entry name" value="UPF0719 INNER MEMBRANE PROTEIN YJFL"/>
    <property type="match status" value="1"/>
</dbReference>
<evidence type="ECO:0000313" key="8">
    <source>
        <dbReference type="EMBL" id="NJC32965.1"/>
    </source>
</evidence>
<evidence type="ECO:0000256" key="4">
    <source>
        <dbReference type="ARBA" id="ARBA00022692"/>
    </source>
</evidence>
<feature type="transmembrane region" description="Helical" evidence="7">
    <location>
        <begin position="61"/>
        <end position="80"/>
    </location>
</feature>
<dbReference type="Proteomes" id="UP000734218">
    <property type="component" value="Unassembled WGS sequence"/>
</dbReference>
<evidence type="ECO:0000256" key="5">
    <source>
        <dbReference type="ARBA" id="ARBA00022989"/>
    </source>
</evidence>
<keyword evidence="5 7" id="KW-1133">Transmembrane helix</keyword>
<dbReference type="Pfam" id="PF03994">
    <property type="entry name" value="DUF350"/>
    <property type="match status" value="1"/>
</dbReference>
<feature type="transmembrane region" description="Helical" evidence="7">
    <location>
        <begin position="20"/>
        <end position="41"/>
    </location>
</feature>
<evidence type="ECO:0000256" key="7">
    <source>
        <dbReference type="SAM" id="Phobius"/>
    </source>
</evidence>
<feature type="transmembrane region" description="Helical" evidence="7">
    <location>
        <begin position="119"/>
        <end position="141"/>
    </location>
</feature>
<accession>A0ABX0XIB1</accession>
<keyword evidence="9" id="KW-1185">Reference proteome</keyword>
<dbReference type="RefSeq" id="WP_209023177.1">
    <property type="nucleotide sequence ID" value="NZ_JAATJE010000001.1"/>
</dbReference>
<name>A0ABX0XIB1_9SPHN</name>
<protein>
    <submittedName>
        <fullName evidence="8">Membrane protein</fullName>
    </submittedName>
</protein>
<keyword evidence="6 7" id="KW-0472">Membrane</keyword>
<proteinExistence type="inferred from homology"/>
<gene>
    <name evidence="8" type="ORF">GGR88_000439</name>
</gene>
<feature type="transmembrane region" description="Helical" evidence="7">
    <location>
        <begin position="86"/>
        <end position="107"/>
    </location>
</feature>
<dbReference type="InterPro" id="IPR007140">
    <property type="entry name" value="DUF350"/>
</dbReference>
<keyword evidence="4 7" id="KW-0812">Transmembrane</keyword>
<comment type="caution">
    <text evidence="8">The sequence shown here is derived from an EMBL/GenBank/DDBJ whole genome shotgun (WGS) entry which is preliminary data.</text>
</comment>
<evidence type="ECO:0000256" key="1">
    <source>
        <dbReference type="ARBA" id="ARBA00004651"/>
    </source>
</evidence>
<evidence type="ECO:0000256" key="3">
    <source>
        <dbReference type="ARBA" id="ARBA00022475"/>
    </source>
</evidence>
<evidence type="ECO:0000256" key="2">
    <source>
        <dbReference type="ARBA" id="ARBA00005779"/>
    </source>
</evidence>
<dbReference type="PANTHER" id="PTHR40043">
    <property type="entry name" value="UPF0719 INNER MEMBRANE PROTEIN YJFL"/>
    <property type="match status" value="1"/>
</dbReference>
<evidence type="ECO:0000256" key="6">
    <source>
        <dbReference type="ARBA" id="ARBA00023136"/>
    </source>
</evidence>